<dbReference type="Proteomes" id="UP001353858">
    <property type="component" value="Unassembled WGS sequence"/>
</dbReference>
<evidence type="ECO:0000313" key="3">
    <source>
        <dbReference type="Proteomes" id="UP001353858"/>
    </source>
</evidence>
<dbReference type="GO" id="GO:0008255">
    <property type="term" value="F:ecdysis-triggering hormone activity"/>
    <property type="evidence" value="ECO:0007669"/>
    <property type="project" value="InterPro"/>
</dbReference>
<dbReference type="InterPro" id="IPR006825">
    <property type="entry name" value="Eclosion"/>
</dbReference>
<organism evidence="2 3">
    <name type="scientific">Aquatica leii</name>
    <dbReference type="NCBI Taxonomy" id="1421715"/>
    <lineage>
        <taxon>Eukaryota</taxon>
        <taxon>Metazoa</taxon>
        <taxon>Ecdysozoa</taxon>
        <taxon>Arthropoda</taxon>
        <taxon>Hexapoda</taxon>
        <taxon>Insecta</taxon>
        <taxon>Pterygota</taxon>
        <taxon>Neoptera</taxon>
        <taxon>Endopterygota</taxon>
        <taxon>Coleoptera</taxon>
        <taxon>Polyphaga</taxon>
        <taxon>Elateriformia</taxon>
        <taxon>Elateroidea</taxon>
        <taxon>Lampyridae</taxon>
        <taxon>Luciolinae</taxon>
        <taxon>Aquatica</taxon>
    </lineage>
</organism>
<sequence length="197" mass="22801">MKPEKDKTEIQLRPDAPVYVPIKKNNTIQDMLQHFASKEPQCSRYSRKSVRRISDPNGPRPILGTKTPFPRPILGRKESNAKNENDAIENYIGMEFRSISRKLQRMKIEEEENGKTTRKKNKIFTIEQSKSLQLTVSQRMSATKWLRNTENCVQCKKMFGPYFKARACADACVQSDGLINLDCNIPETIVTFLKRLY</sequence>
<proteinExistence type="predicted"/>
<evidence type="ECO:0000256" key="1">
    <source>
        <dbReference type="SAM" id="MobiDB-lite"/>
    </source>
</evidence>
<dbReference type="AlphaFoldDB" id="A0AAN7SBN9"/>
<keyword evidence="3" id="KW-1185">Reference proteome</keyword>
<accession>A0AAN7SBN9</accession>
<evidence type="ECO:0000313" key="2">
    <source>
        <dbReference type="EMBL" id="KAK4883501.1"/>
    </source>
</evidence>
<feature type="region of interest" description="Disordered" evidence="1">
    <location>
        <begin position="39"/>
        <end position="77"/>
    </location>
</feature>
<reference evidence="3" key="1">
    <citation type="submission" date="2023-01" db="EMBL/GenBank/DDBJ databases">
        <title>Key to firefly adult light organ development and bioluminescence: homeobox transcription factors regulate luciferase expression and transportation to peroxisome.</title>
        <authorList>
            <person name="Fu X."/>
        </authorList>
    </citation>
    <scope>NUCLEOTIDE SEQUENCE [LARGE SCALE GENOMIC DNA]</scope>
</reference>
<name>A0AAN7SBN9_9COLE</name>
<dbReference type="GO" id="GO:0007218">
    <property type="term" value="P:neuropeptide signaling pathway"/>
    <property type="evidence" value="ECO:0007669"/>
    <property type="project" value="InterPro"/>
</dbReference>
<protein>
    <submittedName>
        <fullName evidence="2">Uncharacterized protein</fullName>
    </submittedName>
</protein>
<dbReference type="EMBL" id="JARPUR010000002">
    <property type="protein sequence ID" value="KAK4883501.1"/>
    <property type="molecule type" value="Genomic_DNA"/>
</dbReference>
<comment type="caution">
    <text evidence="2">The sequence shown here is derived from an EMBL/GenBank/DDBJ whole genome shotgun (WGS) entry which is preliminary data.</text>
</comment>
<gene>
    <name evidence="2" type="ORF">RN001_006820</name>
</gene>
<dbReference type="Pfam" id="PF04736">
    <property type="entry name" value="Eclosion"/>
    <property type="match status" value="1"/>
</dbReference>
<dbReference type="GO" id="GO:0018990">
    <property type="term" value="P:ecdysis, chitin-based cuticle"/>
    <property type="evidence" value="ECO:0007669"/>
    <property type="project" value="InterPro"/>
</dbReference>